<protein>
    <submittedName>
        <fullName evidence="1">Uncharacterized protein</fullName>
    </submittedName>
</protein>
<reference evidence="1" key="1">
    <citation type="submission" date="2022-06" db="EMBL/GenBank/DDBJ databases">
        <title>Isolation of gut microbiota from human fecal samples.</title>
        <authorList>
            <person name="Pamer E.G."/>
            <person name="Barat B."/>
            <person name="Waligurski E."/>
            <person name="Medina S."/>
            <person name="Paddock L."/>
            <person name="Mostad J."/>
        </authorList>
    </citation>
    <scope>NUCLEOTIDE SEQUENCE</scope>
    <source>
        <strain evidence="1">DFI.6.22</strain>
    </source>
</reference>
<evidence type="ECO:0000313" key="2">
    <source>
        <dbReference type="Proteomes" id="UP001205035"/>
    </source>
</evidence>
<proteinExistence type="predicted"/>
<gene>
    <name evidence="1" type="ORF">NE651_00335</name>
</gene>
<dbReference type="AlphaFoldDB" id="A0AAJ1CC49"/>
<dbReference type="EMBL" id="JANGBQ010000001">
    <property type="protein sequence ID" value="MCQ5081341.1"/>
    <property type="molecule type" value="Genomic_DNA"/>
</dbReference>
<evidence type="ECO:0000313" key="1">
    <source>
        <dbReference type="EMBL" id="MCQ5081341.1"/>
    </source>
</evidence>
<name>A0AAJ1CC49_9BACT</name>
<dbReference type="Proteomes" id="UP001205035">
    <property type="component" value="Unassembled WGS sequence"/>
</dbReference>
<sequence>MMKKTNSMTIKKMETGNAEILTDGENAARAGAKPQIKIYREYNIREQIAAGGAGDWQIRIRKYTVSLRYVNEAPKGNSLETCQLVTCPRQRLVAIVYKDKDGISQAIYQIATPAKGAHIATDNATFVKLFGYLGRLCGLEVSSDKGMRFIGGKWGRIAQTQPITPEEHHRGITQDTQRWVCVKNNY</sequence>
<comment type="caution">
    <text evidence="1">The sequence shown here is derived from an EMBL/GenBank/DDBJ whole genome shotgun (WGS) entry which is preliminary data.</text>
</comment>
<accession>A0AAJ1CC49</accession>
<organism evidence="1 2">
    <name type="scientific">Alistipes onderdonkii</name>
    <dbReference type="NCBI Taxonomy" id="328813"/>
    <lineage>
        <taxon>Bacteria</taxon>
        <taxon>Pseudomonadati</taxon>
        <taxon>Bacteroidota</taxon>
        <taxon>Bacteroidia</taxon>
        <taxon>Bacteroidales</taxon>
        <taxon>Rikenellaceae</taxon>
        <taxon>Alistipes</taxon>
    </lineage>
</organism>
<dbReference type="RefSeq" id="WP_256166022.1">
    <property type="nucleotide sequence ID" value="NZ_DAWDUM010000011.1"/>
</dbReference>